<dbReference type="InterPro" id="IPR003346">
    <property type="entry name" value="Transposase_20"/>
</dbReference>
<sequence>MIKNTTDQIILLKQQLAKIKKMIEKQTKDNKAVKTLEQHKGIGTMTASTLYAEIIDIRRFVKDDNLASYAGLCKREYKTGKNEKEIPNCFFNRRLKNVFMTAARNYVIFNPDHIWR</sequence>
<dbReference type="EMBL" id="BARU01017915">
    <property type="protein sequence ID" value="GAH50277.1"/>
    <property type="molecule type" value="Genomic_DNA"/>
</dbReference>
<evidence type="ECO:0000256" key="1">
    <source>
        <dbReference type="SAM" id="Coils"/>
    </source>
</evidence>
<feature type="coiled-coil region" evidence="1">
    <location>
        <begin position="2"/>
        <end position="29"/>
    </location>
</feature>
<reference evidence="3" key="1">
    <citation type="journal article" date="2014" name="Front. Microbiol.">
        <title>High frequency of phylogenetically diverse reductive dehalogenase-homologous genes in deep subseafloor sedimentary metagenomes.</title>
        <authorList>
            <person name="Kawai M."/>
            <person name="Futagami T."/>
            <person name="Toyoda A."/>
            <person name="Takaki Y."/>
            <person name="Nishi S."/>
            <person name="Hori S."/>
            <person name="Arai W."/>
            <person name="Tsubouchi T."/>
            <person name="Morono Y."/>
            <person name="Uchiyama I."/>
            <person name="Ito T."/>
            <person name="Fujiyama A."/>
            <person name="Inagaki F."/>
            <person name="Takami H."/>
        </authorList>
    </citation>
    <scope>NUCLEOTIDE SEQUENCE</scope>
    <source>
        <strain evidence="3">Expedition CK06-06</strain>
    </source>
</reference>
<dbReference type="Pfam" id="PF02371">
    <property type="entry name" value="Transposase_20"/>
    <property type="match status" value="1"/>
</dbReference>
<evidence type="ECO:0000313" key="3">
    <source>
        <dbReference type="EMBL" id="GAH50277.1"/>
    </source>
</evidence>
<dbReference type="GO" id="GO:0003677">
    <property type="term" value="F:DNA binding"/>
    <property type="evidence" value="ECO:0007669"/>
    <property type="project" value="InterPro"/>
</dbReference>
<dbReference type="InterPro" id="IPR047650">
    <property type="entry name" value="Transpos_IS110"/>
</dbReference>
<dbReference type="GO" id="GO:0006313">
    <property type="term" value="P:DNA transposition"/>
    <property type="evidence" value="ECO:0007669"/>
    <property type="project" value="InterPro"/>
</dbReference>
<keyword evidence="1" id="KW-0175">Coiled coil</keyword>
<feature type="domain" description="Transposase IS116/IS110/IS902 C-terminal" evidence="2">
    <location>
        <begin position="34"/>
        <end position="111"/>
    </location>
</feature>
<evidence type="ECO:0000259" key="2">
    <source>
        <dbReference type="Pfam" id="PF02371"/>
    </source>
</evidence>
<comment type="caution">
    <text evidence="3">The sequence shown here is derived from an EMBL/GenBank/DDBJ whole genome shotgun (WGS) entry which is preliminary data.</text>
</comment>
<protein>
    <recommendedName>
        <fullName evidence="2">Transposase IS116/IS110/IS902 C-terminal domain-containing protein</fullName>
    </recommendedName>
</protein>
<organism evidence="3">
    <name type="scientific">marine sediment metagenome</name>
    <dbReference type="NCBI Taxonomy" id="412755"/>
    <lineage>
        <taxon>unclassified sequences</taxon>
        <taxon>metagenomes</taxon>
        <taxon>ecological metagenomes</taxon>
    </lineage>
</organism>
<accession>X1FZ42</accession>
<gene>
    <name evidence="3" type="ORF">S03H2_29659</name>
</gene>
<dbReference type="GO" id="GO:0004803">
    <property type="term" value="F:transposase activity"/>
    <property type="evidence" value="ECO:0007669"/>
    <property type="project" value="InterPro"/>
</dbReference>
<feature type="non-terminal residue" evidence="3">
    <location>
        <position position="116"/>
    </location>
</feature>
<name>X1FZ42_9ZZZZ</name>
<dbReference type="PANTHER" id="PTHR33055">
    <property type="entry name" value="TRANSPOSASE FOR INSERTION SEQUENCE ELEMENT IS1111A"/>
    <property type="match status" value="1"/>
</dbReference>
<dbReference type="AlphaFoldDB" id="X1FZ42"/>
<proteinExistence type="predicted"/>